<gene>
    <name evidence="6" type="ORF">C1876_13390</name>
    <name evidence="7" type="ORF">DMP09_06465</name>
</gene>
<dbReference type="SUPFAM" id="SSF46894">
    <property type="entry name" value="C-terminal effector domain of the bipartite response regulators"/>
    <property type="match status" value="1"/>
</dbReference>
<proteinExistence type="predicted"/>
<dbReference type="Proteomes" id="UP000270112">
    <property type="component" value="Unassembled WGS sequence"/>
</dbReference>
<feature type="transmembrane region" description="Helical" evidence="4">
    <location>
        <begin position="166"/>
        <end position="187"/>
    </location>
</feature>
<feature type="transmembrane region" description="Helical" evidence="4">
    <location>
        <begin position="79"/>
        <end position="98"/>
    </location>
</feature>
<dbReference type="EMBL" id="QICC01000019">
    <property type="protein sequence ID" value="RNM42107.1"/>
    <property type="molecule type" value="Genomic_DNA"/>
</dbReference>
<feature type="transmembrane region" description="Helical" evidence="4">
    <location>
        <begin position="12"/>
        <end position="30"/>
    </location>
</feature>
<dbReference type="PROSITE" id="PS50043">
    <property type="entry name" value="HTH_LUXR_2"/>
    <property type="match status" value="1"/>
</dbReference>
<evidence type="ECO:0000256" key="3">
    <source>
        <dbReference type="ARBA" id="ARBA00023163"/>
    </source>
</evidence>
<dbReference type="PANTHER" id="PTHR44688">
    <property type="entry name" value="DNA-BINDING TRANSCRIPTIONAL ACTIVATOR DEVR_DOSR"/>
    <property type="match status" value="1"/>
</dbReference>
<organism evidence="7 9">
    <name type="scientific">Eggerthella sinensis</name>
    <dbReference type="NCBI Taxonomy" id="242230"/>
    <lineage>
        <taxon>Bacteria</taxon>
        <taxon>Bacillati</taxon>
        <taxon>Actinomycetota</taxon>
        <taxon>Coriobacteriia</taxon>
        <taxon>Eggerthellales</taxon>
        <taxon>Eggerthellaceae</taxon>
        <taxon>Eggerthella</taxon>
    </lineage>
</organism>
<feature type="transmembrane region" description="Helical" evidence="4">
    <location>
        <begin position="104"/>
        <end position="123"/>
    </location>
</feature>
<dbReference type="InterPro" id="IPR036388">
    <property type="entry name" value="WH-like_DNA-bd_sf"/>
</dbReference>
<dbReference type="SMART" id="SM00421">
    <property type="entry name" value="HTH_LUXR"/>
    <property type="match status" value="1"/>
</dbReference>
<dbReference type="EMBL" id="PPTT01000026">
    <property type="protein sequence ID" value="RDB67427.1"/>
    <property type="molecule type" value="Genomic_DNA"/>
</dbReference>
<reference evidence="9" key="2">
    <citation type="submission" date="2018-05" db="EMBL/GenBank/DDBJ databases">
        <title>Genome Sequencing of selected type strains of the family Eggerthellaceae.</title>
        <authorList>
            <person name="Danylec N."/>
            <person name="Stoll D.A."/>
            <person name="Doetsch A."/>
            <person name="Huch M."/>
        </authorList>
    </citation>
    <scope>NUCLEOTIDE SEQUENCE [LARGE SCALE GENOMIC DNA]</scope>
    <source>
        <strain evidence="9">DSM 16107</strain>
    </source>
</reference>
<accession>A0A3N0IYX6</accession>
<feature type="transmembrane region" description="Helical" evidence="4">
    <location>
        <begin position="135"/>
        <end position="160"/>
    </location>
</feature>
<feature type="domain" description="HTH luxR-type" evidence="5">
    <location>
        <begin position="456"/>
        <end position="519"/>
    </location>
</feature>
<feature type="transmembrane region" description="Helical" evidence="4">
    <location>
        <begin position="368"/>
        <end position="390"/>
    </location>
</feature>
<feature type="transmembrane region" description="Helical" evidence="4">
    <location>
        <begin position="50"/>
        <end position="67"/>
    </location>
</feature>
<keyword evidence="8" id="KW-1185">Reference proteome</keyword>
<evidence type="ECO:0000313" key="9">
    <source>
        <dbReference type="Proteomes" id="UP000270112"/>
    </source>
</evidence>
<evidence type="ECO:0000313" key="6">
    <source>
        <dbReference type="EMBL" id="RDB67427.1"/>
    </source>
</evidence>
<feature type="transmembrane region" description="Helical" evidence="4">
    <location>
        <begin position="307"/>
        <end position="324"/>
    </location>
</feature>
<evidence type="ECO:0000256" key="1">
    <source>
        <dbReference type="ARBA" id="ARBA00023015"/>
    </source>
</evidence>
<dbReference type="CDD" id="cd06170">
    <property type="entry name" value="LuxR_C_like"/>
    <property type="match status" value="1"/>
</dbReference>
<keyword evidence="3" id="KW-0804">Transcription</keyword>
<keyword evidence="4" id="KW-0472">Membrane</keyword>
<keyword evidence="4" id="KW-1133">Transmembrane helix</keyword>
<dbReference type="AlphaFoldDB" id="A0A3N0IYX6"/>
<name>A0A3N0IYX6_9ACTN</name>
<feature type="transmembrane region" description="Helical" evidence="4">
    <location>
        <begin position="273"/>
        <end position="295"/>
    </location>
</feature>
<dbReference type="PRINTS" id="PR00038">
    <property type="entry name" value="HTHLUXR"/>
</dbReference>
<keyword evidence="1" id="KW-0805">Transcription regulation</keyword>
<dbReference type="PANTHER" id="PTHR44688:SF16">
    <property type="entry name" value="DNA-BINDING TRANSCRIPTIONAL ACTIVATOR DEVR_DOSR"/>
    <property type="match status" value="1"/>
</dbReference>
<reference evidence="7" key="3">
    <citation type="journal article" date="2019" name="Microbiol. Resour. Announc.">
        <title>Draft Genome Sequences of Type Strains of Gordonibacter faecihominis, Paraeggerthella hongkongensis, Parvibacter caecicola,Slackia equolifaciens, Slackia faecicanis, and Slackia isoflavoniconvertens.</title>
        <authorList>
            <person name="Danylec N."/>
            <person name="Stoll D.A."/>
            <person name="Dotsch A."/>
            <person name="Huch M."/>
        </authorList>
    </citation>
    <scope>NUCLEOTIDE SEQUENCE</scope>
    <source>
        <strain evidence="7">DSM 16107</strain>
    </source>
</reference>
<reference evidence="6 8" key="1">
    <citation type="journal article" date="2018" name="Elife">
        <title>Discovery and characterization of a prevalent human gut bacterial enzyme sufficient for the inactivation of a family of plant toxins.</title>
        <authorList>
            <person name="Koppel N."/>
            <person name="Bisanz J.E."/>
            <person name="Pandelia M.E."/>
            <person name="Turnbaugh P.J."/>
            <person name="Balskus E.P."/>
        </authorList>
    </citation>
    <scope>NUCLEOTIDE SEQUENCE [LARGE SCALE GENOMIC DNA]</scope>
    <source>
        <strain evidence="6 8">DSM 16107</strain>
    </source>
</reference>
<protein>
    <submittedName>
        <fullName evidence="7">LuxR family transcriptional regulator</fullName>
    </submittedName>
</protein>
<dbReference type="GO" id="GO:0006355">
    <property type="term" value="P:regulation of DNA-templated transcription"/>
    <property type="evidence" value="ECO:0007669"/>
    <property type="project" value="InterPro"/>
</dbReference>
<keyword evidence="2" id="KW-0238">DNA-binding</keyword>
<dbReference type="GO" id="GO:0003677">
    <property type="term" value="F:DNA binding"/>
    <property type="evidence" value="ECO:0007669"/>
    <property type="project" value="UniProtKB-KW"/>
</dbReference>
<dbReference type="InterPro" id="IPR016032">
    <property type="entry name" value="Sig_transdc_resp-reg_C-effctor"/>
</dbReference>
<keyword evidence="4" id="KW-0812">Transmembrane</keyword>
<evidence type="ECO:0000259" key="5">
    <source>
        <dbReference type="PROSITE" id="PS50043"/>
    </source>
</evidence>
<feature type="transmembrane region" description="Helical" evidence="4">
    <location>
        <begin position="239"/>
        <end position="261"/>
    </location>
</feature>
<dbReference type="OrthoDB" id="3170050at2"/>
<dbReference type="Gene3D" id="1.10.10.10">
    <property type="entry name" value="Winged helix-like DNA-binding domain superfamily/Winged helix DNA-binding domain"/>
    <property type="match status" value="1"/>
</dbReference>
<dbReference type="RefSeq" id="WP_114547227.1">
    <property type="nucleotide sequence ID" value="NZ_PPTT01000026.1"/>
</dbReference>
<dbReference type="Pfam" id="PF00196">
    <property type="entry name" value="GerE"/>
    <property type="match status" value="1"/>
</dbReference>
<evidence type="ECO:0000256" key="2">
    <source>
        <dbReference type="ARBA" id="ARBA00023125"/>
    </source>
</evidence>
<evidence type="ECO:0000256" key="4">
    <source>
        <dbReference type="SAM" id="Phobius"/>
    </source>
</evidence>
<comment type="caution">
    <text evidence="7">The sequence shown here is derived from an EMBL/GenBank/DDBJ whole genome shotgun (WGS) entry which is preliminary data.</text>
</comment>
<dbReference type="Proteomes" id="UP000253817">
    <property type="component" value="Unassembled WGS sequence"/>
</dbReference>
<sequence length="519" mass="55072">MGKRGLHINPVGVLASGGLGLNLVWCTLMGHTLGFMSSAIGMETWVNPRLFFLAGILVFAVCFAGMPRVLKHADGMLRFVLPLLSAFGTACFGMSFHQTFFNPGVLAVGGLFIAGVGYFWLAARFCLLLARTQGYVCAVASIAGGLVVKLPVLLVLSAFASPNVQVVIAIIMPIATALLFETACAMARDRAERTAEGESASRFAPAADGPGAAVRARTVFGVPAIPRTRQHTSAAERRTMLVLLAIAAVVLAVIRSVSYLGMWGDTNANISTALPWFTAVVIPAACVAVFAYGALARMADTALPIRFQPALLLILVGLFVVAIQANPTGASLGFLTDVIQIDELFAHLLFWTVVVTALDVLDVPSYRVIGVAGTVYAGASIAWVVLLSRAAIVDTLLVMLATYAFVVVALCAVWFVPQRGGAGGALGGRDAGDEAPANEDDAAQPLARTVSDTCLEMAQRYGLSPRETEVFTLLAQGRTRAFIQDELVLSGSTIKTHVSHIYAKMDVHDRQEMMDLIWN</sequence>
<feature type="transmembrane region" description="Helical" evidence="4">
    <location>
        <begin position="396"/>
        <end position="416"/>
    </location>
</feature>
<evidence type="ECO:0000313" key="7">
    <source>
        <dbReference type="EMBL" id="RNM42107.1"/>
    </source>
</evidence>
<evidence type="ECO:0000313" key="8">
    <source>
        <dbReference type="Proteomes" id="UP000253817"/>
    </source>
</evidence>
<dbReference type="InterPro" id="IPR000792">
    <property type="entry name" value="Tscrpt_reg_LuxR_C"/>
</dbReference>